<evidence type="ECO:0000256" key="8">
    <source>
        <dbReference type="ARBA" id="ARBA00022842"/>
    </source>
</evidence>
<dbReference type="PANTHER" id="PTHR30040">
    <property type="entry name" value="THIAMINE BIOSYNTHESIS LIPOPROTEIN APBE"/>
    <property type="match status" value="1"/>
</dbReference>
<dbReference type="Pfam" id="PF02424">
    <property type="entry name" value="ApbE"/>
    <property type="match status" value="1"/>
</dbReference>
<keyword evidence="5 11" id="KW-0808">Transferase</keyword>
<evidence type="ECO:0000256" key="10">
    <source>
        <dbReference type="ARBA" id="ARBA00048540"/>
    </source>
</evidence>
<dbReference type="EC" id="2.7.1.180" evidence="2 11"/>
<evidence type="ECO:0000256" key="4">
    <source>
        <dbReference type="ARBA" id="ARBA00022630"/>
    </source>
</evidence>
<gene>
    <name evidence="12" type="ORF">ACFQ2T_11790</name>
</gene>
<comment type="cofactor">
    <cofactor evidence="1">
        <name>Mg(2+)</name>
        <dbReference type="ChEBI" id="CHEBI:18420"/>
    </cofactor>
</comment>
<keyword evidence="4 11" id="KW-0285">Flavoprotein</keyword>
<evidence type="ECO:0000256" key="7">
    <source>
        <dbReference type="ARBA" id="ARBA00022827"/>
    </source>
</evidence>
<dbReference type="Proteomes" id="UP001597206">
    <property type="component" value="Unassembled WGS sequence"/>
</dbReference>
<proteinExistence type="inferred from homology"/>
<keyword evidence="13" id="KW-1185">Reference proteome</keyword>
<name>A0ABW3PF03_9PROT</name>
<keyword evidence="7 11" id="KW-0274">FAD</keyword>
<evidence type="ECO:0000256" key="9">
    <source>
        <dbReference type="ARBA" id="ARBA00031306"/>
    </source>
</evidence>
<evidence type="ECO:0000256" key="1">
    <source>
        <dbReference type="ARBA" id="ARBA00001946"/>
    </source>
</evidence>
<comment type="caution">
    <text evidence="12">The sequence shown here is derived from an EMBL/GenBank/DDBJ whole genome shotgun (WGS) entry which is preliminary data.</text>
</comment>
<dbReference type="PANTHER" id="PTHR30040:SF2">
    <property type="entry name" value="FAD:PROTEIN FMN TRANSFERASE"/>
    <property type="match status" value="1"/>
</dbReference>
<dbReference type="InterPro" id="IPR003374">
    <property type="entry name" value="ApbE-like_sf"/>
</dbReference>
<comment type="catalytic activity">
    <reaction evidence="10 11">
        <text>L-threonyl-[protein] + FAD = FMN-L-threonyl-[protein] + AMP + H(+)</text>
        <dbReference type="Rhea" id="RHEA:36847"/>
        <dbReference type="Rhea" id="RHEA-COMP:11060"/>
        <dbReference type="Rhea" id="RHEA-COMP:11061"/>
        <dbReference type="ChEBI" id="CHEBI:15378"/>
        <dbReference type="ChEBI" id="CHEBI:30013"/>
        <dbReference type="ChEBI" id="CHEBI:57692"/>
        <dbReference type="ChEBI" id="CHEBI:74257"/>
        <dbReference type="ChEBI" id="CHEBI:456215"/>
        <dbReference type="EC" id="2.7.1.180"/>
    </reaction>
</comment>
<protein>
    <recommendedName>
        <fullName evidence="3 11">FAD:protein FMN transferase</fullName>
        <ecNumber evidence="2 11">2.7.1.180</ecNumber>
    </recommendedName>
    <alternativeName>
        <fullName evidence="9 11">Flavin transferase</fullName>
    </alternativeName>
</protein>
<dbReference type="RefSeq" id="WP_379034646.1">
    <property type="nucleotide sequence ID" value="NZ_JBHTLN010000002.1"/>
</dbReference>
<keyword evidence="8 11" id="KW-0460">Magnesium</keyword>
<evidence type="ECO:0000256" key="6">
    <source>
        <dbReference type="ARBA" id="ARBA00022723"/>
    </source>
</evidence>
<dbReference type="Gene3D" id="3.10.520.10">
    <property type="entry name" value="ApbE-like domains"/>
    <property type="match status" value="1"/>
</dbReference>
<reference evidence="13" key="1">
    <citation type="journal article" date="2019" name="Int. J. Syst. Evol. Microbiol.">
        <title>The Global Catalogue of Microorganisms (GCM) 10K type strain sequencing project: providing services to taxonomists for standard genome sequencing and annotation.</title>
        <authorList>
            <consortium name="The Broad Institute Genomics Platform"/>
            <consortium name="The Broad Institute Genome Sequencing Center for Infectious Disease"/>
            <person name="Wu L."/>
            <person name="Ma J."/>
        </authorList>
    </citation>
    <scope>NUCLEOTIDE SEQUENCE [LARGE SCALE GENOMIC DNA]</scope>
    <source>
        <strain evidence="13">CCUG 58411</strain>
    </source>
</reference>
<dbReference type="SUPFAM" id="SSF143631">
    <property type="entry name" value="ApbE-like"/>
    <property type="match status" value="1"/>
</dbReference>
<sequence length="336" mass="37080">MQRVLIPQHLATLPQALPVGEQFTLSGQTMGTTWTVRYIHSQQHSQHAIHALIQDELDLVIRQMSTWQQGSNISLFNQAEADTWHPLPDPFFTVIDCALKIAADTNGAFDPTIGPLVNLWGFGPQGERSAPPQADEISRLKASCGWQRLQLDTHSRQLRQPGNAYIDFSGIAKGYGVDRVSQALQRARIENYLIEVGGELYGAGIKPDGQPWWIALELPPAIASAATESIAALCGVAVATSGDYRRYFEHDNQHYAHTIDPRTGYPIDRYNNALVSVTVIHEECMQADALATALIVMGVRAALDYAQKHHIATLLIEQTSDGVKEHLSPELMAMLE</sequence>
<keyword evidence="6 11" id="KW-0479">Metal-binding</keyword>
<organism evidence="12 13">
    <name type="scientific">Methylophilus flavus</name>
    <dbReference type="NCBI Taxonomy" id="640084"/>
    <lineage>
        <taxon>Bacteria</taxon>
        <taxon>Pseudomonadati</taxon>
        <taxon>Pseudomonadota</taxon>
        <taxon>Betaproteobacteria</taxon>
        <taxon>Nitrosomonadales</taxon>
        <taxon>Methylophilaceae</taxon>
        <taxon>Methylophilus</taxon>
    </lineage>
</organism>
<dbReference type="InterPro" id="IPR024932">
    <property type="entry name" value="ApbE"/>
</dbReference>
<evidence type="ECO:0000256" key="5">
    <source>
        <dbReference type="ARBA" id="ARBA00022679"/>
    </source>
</evidence>
<evidence type="ECO:0000256" key="11">
    <source>
        <dbReference type="PIRNR" id="PIRNR006268"/>
    </source>
</evidence>
<dbReference type="GO" id="GO:0016740">
    <property type="term" value="F:transferase activity"/>
    <property type="evidence" value="ECO:0007669"/>
    <property type="project" value="UniProtKB-KW"/>
</dbReference>
<comment type="similarity">
    <text evidence="11">Belongs to the ApbE family.</text>
</comment>
<evidence type="ECO:0000256" key="3">
    <source>
        <dbReference type="ARBA" id="ARBA00016337"/>
    </source>
</evidence>
<evidence type="ECO:0000256" key="2">
    <source>
        <dbReference type="ARBA" id="ARBA00011955"/>
    </source>
</evidence>
<evidence type="ECO:0000313" key="13">
    <source>
        <dbReference type="Proteomes" id="UP001597206"/>
    </source>
</evidence>
<dbReference type="PIRSF" id="PIRSF006268">
    <property type="entry name" value="ApbE"/>
    <property type="match status" value="1"/>
</dbReference>
<accession>A0ABW3PF03</accession>
<dbReference type="EMBL" id="JBHTLN010000002">
    <property type="protein sequence ID" value="MFD1123191.1"/>
    <property type="molecule type" value="Genomic_DNA"/>
</dbReference>
<evidence type="ECO:0000313" key="12">
    <source>
        <dbReference type="EMBL" id="MFD1123191.1"/>
    </source>
</evidence>